<dbReference type="AlphaFoldDB" id="A0A919CHP6"/>
<dbReference type="GO" id="GO:0000976">
    <property type="term" value="F:transcription cis-regulatory region binding"/>
    <property type="evidence" value="ECO:0007669"/>
    <property type="project" value="TreeGrafter"/>
</dbReference>
<protein>
    <recommendedName>
        <fullName evidence="3">HTH tetR-type domain-containing protein</fullName>
    </recommendedName>
</protein>
<evidence type="ECO:0000313" key="5">
    <source>
        <dbReference type="Proteomes" id="UP000644693"/>
    </source>
</evidence>
<feature type="domain" description="HTH tetR-type" evidence="3">
    <location>
        <begin position="14"/>
        <end position="74"/>
    </location>
</feature>
<keyword evidence="1 2" id="KW-0238">DNA-binding</keyword>
<evidence type="ECO:0000256" key="1">
    <source>
        <dbReference type="ARBA" id="ARBA00023125"/>
    </source>
</evidence>
<keyword evidence="5" id="KW-1185">Reference proteome</keyword>
<name>A0A919CHP6_9GAMM</name>
<comment type="caution">
    <text evidence="4">The sequence shown here is derived from an EMBL/GenBank/DDBJ whole genome shotgun (WGS) entry which is preliminary data.</text>
</comment>
<dbReference type="InterPro" id="IPR050109">
    <property type="entry name" value="HTH-type_TetR-like_transc_reg"/>
</dbReference>
<gene>
    <name evidence="4" type="ORF">GCM10007053_03720</name>
</gene>
<dbReference type="RefSeq" id="WP_189474608.1">
    <property type="nucleotide sequence ID" value="NZ_BMYM01000001.1"/>
</dbReference>
<evidence type="ECO:0000256" key="2">
    <source>
        <dbReference type="PROSITE-ProRule" id="PRU00335"/>
    </source>
</evidence>
<evidence type="ECO:0000259" key="3">
    <source>
        <dbReference type="PROSITE" id="PS50977"/>
    </source>
</evidence>
<dbReference type="EMBL" id="BMYM01000001">
    <property type="protein sequence ID" value="GHD26608.1"/>
    <property type="molecule type" value="Genomic_DNA"/>
</dbReference>
<sequence length="217" mass="24334">MAAKGQVTRQANKEKRKEKILTVARNLIAQEGFDALTVNKLAQGAGVTIPTVHNLFGKKNDVVLALFQRLVDKVDDVLAEPELVDPIQASEAFLDNLLALYSSDEAFYRAAFLGGERLGLFEHELNEGVFKKSIRVAERLCERALEHGYLQGRLDSRWLAQQLFGSQRLARQDWVSGYIDLAHYRQQALIGMLITFAADATPALHERICDRVSQLAR</sequence>
<dbReference type="InterPro" id="IPR009057">
    <property type="entry name" value="Homeodomain-like_sf"/>
</dbReference>
<dbReference type="PRINTS" id="PR00455">
    <property type="entry name" value="HTHTETR"/>
</dbReference>
<feature type="DNA-binding region" description="H-T-H motif" evidence="2">
    <location>
        <begin position="37"/>
        <end position="56"/>
    </location>
</feature>
<dbReference type="PROSITE" id="PS50977">
    <property type="entry name" value="HTH_TETR_2"/>
    <property type="match status" value="1"/>
</dbReference>
<dbReference type="InterPro" id="IPR001647">
    <property type="entry name" value="HTH_TetR"/>
</dbReference>
<reference evidence="4" key="2">
    <citation type="submission" date="2020-09" db="EMBL/GenBank/DDBJ databases">
        <authorList>
            <person name="Sun Q."/>
            <person name="Kim S."/>
        </authorList>
    </citation>
    <scope>NUCLEOTIDE SEQUENCE</scope>
    <source>
        <strain evidence="4">KCTC 23430</strain>
    </source>
</reference>
<dbReference type="Gene3D" id="1.10.357.10">
    <property type="entry name" value="Tetracycline Repressor, domain 2"/>
    <property type="match status" value="1"/>
</dbReference>
<dbReference type="Proteomes" id="UP000644693">
    <property type="component" value="Unassembled WGS sequence"/>
</dbReference>
<dbReference type="SUPFAM" id="SSF46689">
    <property type="entry name" value="Homeodomain-like"/>
    <property type="match status" value="1"/>
</dbReference>
<dbReference type="PANTHER" id="PTHR30055">
    <property type="entry name" value="HTH-TYPE TRANSCRIPTIONAL REGULATOR RUTR"/>
    <property type="match status" value="1"/>
</dbReference>
<dbReference type="Pfam" id="PF00440">
    <property type="entry name" value="TetR_N"/>
    <property type="match status" value="1"/>
</dbReference>
<dbReference type="PANTHER" id="PTHR30055:SF184">
    <property type="entry name" value="HTH-TYPE TRANSCRIPTIONAL REGULATOR ETHR"/>
    <property type="match status" value="1"/>
</dbReference>
<proteinExistence type="predicted"/>
<accession>A0A919CHP6</accession>
<dbReference type="GO" id="GO:0003700">
    <property type="term" value="F:DNA-binding transcription factor activity"/>
    <property type="evidence" value="ECO:0007669"/>
    <property type="project" value="TreeGrafter"/>
</dbReference>
<reference evidence="4" key="1">
    <citation type="journal article" date="2014" name="Int. J. Syst. Evol. Microbiol.">
        <title>Complete genome sequence of Corynebacterium casei LMG S-19264T (=DSM 44701T), isolated from a smear-ripened cheese.</title>
        <authorList>
            <consortium name="US DOE Joint Genome Institute (JGI-PGF)"/>
            <person name="Walter F."/>
            <person name="Albersmeier A."/>
            <person name="Kalinowski J."/>
            <person name="Ruckert C."/>
        </authorList>
    </citation>
    <scope>NUCLEOTIDE SEQUENCE</scope>
    <source>
        <strain evidence="4">KCTC 23430</strain>
    </source>
</reference>
<evidence type="ECO:0000313" key="4">
    <source>
        <dbReference type="EMBL" id="GHD26608.1"/>
    </source>
</evidence>
<organism evidence="4 5">
    <name type="scientific">Parahalioglobus pacificus</name>
    <dbReference type="NCBI Taxonomy" id="930806"/>
    <lineage>
        <taxon>Bacteria</taxon>
        <taxon>Pseudomonadati</taxon>
        <taxon>Pseudomonadota</taxon>
        <taxon>Gammaproteobacteria</taxon>
        <taxon>Cellvibrionales</taxon>
        <taxon>Halieaceae</taxon>
        <taxon>Parahalioglobus</taxon>
    </lineage>
</organism>